<feature type="active site" evidence="13">
    <location>
        <position position="153"/>
    </location>
</feature>
<keyword evidence="6 13" id="KW-0227">DNA damage</keyword>
<dbReference type="GO" id="GO:0000287">
    <property type="term" value="F:magnesium ion binding"/>
    <property type="evidence" value="ECO:0007669"/>
    <property type="project" value="UniProtKB-UniRule"/>
</dbReference>
<dbReference type="InterPro" id="IPR036397">
    <property type="entry name" value="RNaseH_sf"/>
</dbReference>
<dbReference type="SUPFAM" id="SSF53098">
    <property type="entry name" value="Ribonuclease H-like"/>
    <property type="match status" value="1"/>
</dbReference>
<evidence type="ECO:0000256" key="8">
    <source>
        <dbReference type="ARBA" id="ARBA00022842"/>
    </source>
</evidence>
<gene>
    <name evidence="13 15" type="primary">ruvC</name>
    <name evidence="15" type="ORF">GCM10011342_16670</name>
</gene>
<dbReference type="EC" id="3.1.21.10" evidence="13 14"/>
<dbReference type="HAMAP" id="MF_00034">
    <property type="entry name" value="RuvC"/>
    <property type="match status" value="1"/>
</dbReference>
<dbReference type="InterPro" id="IPR020563">
    <property type="entry name" value="X-over_junc_endoDNase_Mg_BS"/>
</dbReference>
<comment type="cofactor">
    <cofactor evidence="13">
        <name>Mg(2+)</name>
        <dbReference type="ChEBI" id="CHEBI:18420"/>
    </cofactor>
    <text evidence="13">Binds 2 Mg(2+) ion per subunit.</text>
</comment>
<dbReference type="CDD" id="cd16962">
    <property type="entry name" value="RuvC"/>
    <property type="match status" value="1"/>
</dbReference>
<keyword evidence="10 13" id="KW-0233">DNA recombination</keyword>
<reference evidence="15" key="1">
    <citation type="journal article" date="2014" name="Int. J. Syst. Evol. Microbiol.">
        <title>Complete genome sequence of Corynebacterium casei LMG S-19264T (=DSM 44701T), isolated from a smear-ripened cheese.</title>
        <authorList>
            <consortium name="US DOE Joint Genome Institute (JGI-PGF)"/>
            <person name="Walter F."/>
            <person name="Albersmeier A."/>
            <person name="Kalinowski J."/>
            <person name="Ruckert C."/>
        </authorList>
    </citation>
    <scope>NUCLEOTIDE SEQUENCE</scope>
    <source>
        <strain evidence="15">CGMCC 1.12921</strain>
    </source>
</reference>
<feature type="binding site" evidence="13">
    <location>
        <position position="20"/>
    </location>
    <ligand>
        <name>Mg(2+)</name>
        <dbReference type="ChEBI" id="CHEBI:18420"/>
        <label>1</label>
    </ligand>
</feature>
<dbReference type="FunFam" id="3.30.420.10:FF:000002">
    <property type="entry name" value="Crossover junction endodeoxyribonuclease RuvC"/>
    <property type="match status" value="1"/>
</dbReference>
<keyword evidence="16" id="KW-1185">Reference proteome</keyword>
<dbReference type="PANTHER" id="PTHR30194:SF3">
    <property type="entry name" value="CROSSOVER JUNCTION ENDODEOXYRIBONUCLEASE RUVC"/>
    <property type="match status" value="1"/>
</dbReference>
<dbReference type="GO" id="GO:0005737">
    <property type="term" value="C:cytoplasm"/>
    <property type="evidence" value="ECO:0007669"/>
    <property type="project" value="UniProtKB-SubCell"/>
</dbReference>
<evidence type="ECO:0000256" key="10">
    <source>
        <dbReference type="ARBA" id="ARBA00023172"/>
    </source>
</evidence>
<keyword evidence="7 13" id="KW-0378">Hydrolase</keyword>
<dbReference type="NCBIfam" id="TIGR00228">
    <property type="entry name" value="ruvC"/>
    <property type="match status" value="1"/>
</dbReference>
<keyword evidence="11 13" id="KW-0234">DNA repair</keyword>
<evidence type="ECO:0000256" key="9">
    <source>
        <dbReference type="ARBA" id="ARBA00023125"/>
    </source>
</evidence>
<evidence type="ECO:0000256" key="13">
    <source>
        <dbReference type="HAMAP-Rule" id="MF_00034"/>
    </source>
</evidence>
<evidence type="ECO:0000256" key="4">
    <source>
        <dbReference type="ARBA" id="ARBA00022723"/>
    </source>
</evidence>
<dbReference type="EMBL" id="BMGH01000001">
    <property type="protein sequence ID" value="GGD08541.1"/>
    <property type="molecule type" value="Genomic_DNA"/>
</dbReference>
<evidence type="ECO:0000256" key="1">
    <source>
        <dbReference type="ARBA" id="ARBA00009518"/>
    </source>
</evidence>
<dbReference type="GO" id="GO:0006310">
    <property type="term" value="P:DNA recombination"/>
    <property type="evidence" value="ECO:0007669"/>
    <property type="project" value="UniProtKB-UniRule"/>
</dbReference>
<keyword evidence="4 13" id="KW-0479">Metal-binding</keyword>
<evidence type="ECO:0000256" key="7">
    <source>
        <dbReference type="ARBA" id="ARBA00022801"/>
    </source>
</evidence>
<comment type="subunit">
    <text evidence="13">Homodimer which binds Holliday junction (HJ) DNA. The HJ becomes 2-fold symmetrical on binding to RuvC with unstacked arms; it has a different conformation from HJ DNA in complex with RuvA. In the full resolvosome a probable DNA-RuvA(4)-RuvB(12)-RuvC(2) complex forms which resolves the HJ.</text>
</comment>
<feature type="binding site" evidence="13">
    <location>
        <position position="81"/>
    </location>
    <ligand>
        <name>Mg(2+)</name>
        <dbReference type="ChEBI" id="CHEBI:18420"/>
        <label>2</label>
    </ligand>
</feature>
<feature type="active site" evidence="13">
    <location>
        <position position="20"/>
    </location>
</feature>
<comment type="similarity">
    <text evidence="1 13">Belongs to the RuvC family.</text>
</comment>
<evidence type="ECO:0000256" key="11">
    <source>
        <dbReference type="ARBA" id="ARBA00023204"/>
    </source>
</evidence>
<keyword evidence="5 13" id="KW-0255">Endonuclease</keyword>
<accession>A0A8J2V2X2</accession>
<dbReference type="PRINTS" id="PR00696">
    <property type="entry name" value="RSOLVASERUVC"/>
</dbReference>
<dbReference type="InterPro" id="IPR002176">
    <property type="entry name" value="X-over_junc_endoDNase_RuvC"/>
</dbReference>
<evidence type="ECO:0000256" key="6">
    <source>
        <dbReference type="ARBA" id="ARBA00022763"/>
    </source>
</evidence>
<feature type="active site" evidence="13">
    <location>
        <position position="81"/>
    </location>
</feature>
<keyword evidence="2 13" id="KW-0963">Cytoplasm</keyword>
<evidence type="ECO:0000256" key="3">
    <source>
        <dbReference type="ARBA" id="ARBA00022722"/>
    </source>
</evidence>
<dbReference type="GO" id="GO:0009432">
    <property type="term" value="P:SOS response"/>
    <property type="evidence" value="ECO:0007669"/>
    <property type="project" value="UniProtKB-ARBA"/>
</dbReference>
<dbReference type="GO" id="GO:0006281">
    <property type="term" value="P:DNA repair"/>
    <property type="evidence" value="ECO:0007669"/>
    <property type="project" value="UniProtKB-UniRule"/>
</dbReference>
<dbReference type="InterPro" id="IPR012337">
    <property type="entry name" value="RNaseH-like_sf"/>
</dbReference>
<comment type="function">
    <text evidence="13">The RuvA-RuvB-RuvC complex processes Holliday junction (HJ) DNA during genetic recombination and DNA repair. Endonuclease that resolves HJ intermediates. Cleaves cruciform DNA by making single-stranded nicks across the HJ at symmetrical positions within the homologous arms, yielding a 5'-phosphate and a 3'-hydroxyl group; requires a central core of homology in the junction. The consensus cleavage sequence is 5'-(A/T)TT(C/G)-3'. Cleavage occurs on the 3'-side of the TT dinucleotide at the point of strand exchange. HJ branch migration catalyzed by RuvA-RuvB allows RuvC to scan DNA until it finds its consensus sequence, where it cleaves and resolves the cruciform DNA.</text>
</comment>
<dbReference type="PANTHER" id="PTHR30194">
    <property type="entry name" value="CROSSOVER JUNCTION ENDODEOXYRIBONUCLEASE RUVC"/>
    <property type="match status" value="1"/>
</dbReference>
<dbReference type="PROSITE" id="PS01321">
    <property type="entry name" value="RUVC"/>
    <property type="match status" value="1"/>
</dbReference>
<evidence type="ECO:0000256" key="14">
    <source>
        <dbReference type="NCBIfam" id="TIGR00228"/>
    </source>
</evidence>
<name>A0A8J2V2X2_9PROT</name>
<comment type="subcellular location">
    <subcellularLocation>
        <location evidence="13">Cytoplasm</location>
    </subcellularLocation>
</comment>
<proteinExistence type="inferred from homology"/>
<keyword evidence="9 13" id="KW-0238">DNA-binding</keyword>
<keyword evidence="3 13" id="KW-0540">Nuclease</keyword>
<evidence type="ECO:0000256" key="5">
    <source>
        <dbReference type="ARBA" id="ARBA00022759"/>
    </source>
</evidence>
<feature type="binding site" evidence="13">
    <location>
        <position position="153"/>
    </location>
    <ligand>
        <name>Mg(2+)</name>
        <dbReference type="ChEBI" id="CHEBI:18420"/>
        <label>1</label>
    </ligand>
</feature>
<keyword evidence="8 13" id="KW-0460">Magnesium</keyword>
<evidence type="ECO:0000256" key="12">
    <source>
        <dbReference type="ARBA" id="ARBA00029354"/>
    </source>
</evidence>
<dbReference type="GO" id="GO:0048476">
    <property type="term" value="C:Holliday junction resolvase complex"/>
    <property type="evidence" value="ECO:0007669"/>
    <property type="project" value="UniProtKB-UniRule"/>
</dbReference>
<comment type="caution">
    <text evidence="15">The sequence shown here is derived from an EMBL/GenBank/DDBJ whole genome shotgun (WGS) entry which is preliminary data.</text>
</comment>
<dbReference type="AlphaFoldDB" id="A0A8J2V2X2"/>
<dbReference type="Gene3D" id="3.30.420.10">
    <property type="entry name" value="Ribonuclease H-like superfamily/Ribonuclease H"/>
    <property type="match status" value="1"/>
</dbReference>
<dbReference type="Proteomes" id="UP000613582">
    <property type="component" value="Unassembled WGS sequence"/>
</dbReference>
<evidence type="ECO:0000313" key="15">
    <source>
        <dbReference type="EMBL" id="GGD08541.1"/>
    </source>
</evidence>
<reference evidence="15" key="2">
    <citation type="submission" date="2020-09" db="EMBL/GenBank/DDBJ databases">
        <authorList>
            <person name="Sun Q."/>
            <person name="Zhou Y."/>
        </authorList>
    </citation>
    <scope>NUCLEOTIDE SEQUENCE</scope>
    <source>
        <strain evidence="15">CGMCC 1.12921</strain>
    </source>
</reference>
<evidence type="ECO:0000256" key="2">
    <source>
        <dbReference type="ARBA" id="ARBA00022490"/>
    </source>
</evidence>
<comment type="catalytic activity">
    <reaction evidence="12 13">
        <text>Endonucleolytic cleavage at a junction such as a reciprocal single-stranded crossover between two homologous DNA duplexes (Holliday junction).</text>
        <dbReference type="EC" id="3.1.21.10"/>
    </reaction>
</comment>
<dbReference type="Pfam" id="PF02075">
    <property type="entry name" value="RuvC"/>
    <property type="match status" value="1"/>
</dbReference>
<sequence length="181" mass="18760">MFELPYAVQMSEMIRILGIDPALRSAGWGVIEADAAGRLAFVAAGEIKPDAKLDMGARLACLHEALMAVLAEFRPAMAAVEETFVNANPRSALLLGQARGVCLMAPASAGLPVAEYPANSIKKAVTGVGHADKRQVQAMIRVLLPKAGNQGSDAADALAVAICHSHHAGAARVGAQARRSA</sequence>
<organism evidence="15 16">
    <name type="scientific">Aquisalinus flavus</name>
    <dbReference type="NCBI Taxonomy" id="1526572"/>
    <lineage>
        <taxon>Bacteria</taxon>
        <taxon>Pseudomonadati</taxon>
        <taxon>Pseudomonadota</taxon>
        <taxon>Alphaproteobacteria</taxon>
        <taxon>Parvularculales</taxon>
        <taxon>Parvularculaceae</taxon>
        <taxon>Aquisalinus</taxon>
    </lineage>
</organism>
<protein>
    <recommendedName>
        <fullName evidence="13 14">Crossover junction endodeoxyribonuclease RuvC</fullName>
        <ecNumber evidence="13 14">3.1.21.10</ecNumber>
    </recommendedName>
    <alternativeName>
        <fullName evidence="13">Holliday junction nuclease RuvC</fullName>
    </alternativeName>
    <alternativeName>
        <fullName evidence="13">Holliday junction resolvase RuvC</fullName>
    </alternativeName>
</protein>
<dbReference type="GO" id="GO:0008821">
    <property type="term" value="F:crossover junction DNA endonuclease activity"/>
    <property type="evidence" value="ECO:0007669"/>
    <property type="project" value="UniProtKB-UniRule"/>
</dbReference>
<evidence type="ECO:0000313" key="16">
    <source>
        <dbReference type="Proteomes" id="UP000613582"/>
    </source>
</evidence>
<dbReference type="GO" id="GO:0003677">
    <property type="term" value="F:DNA binding"/>
    <property type="evidence" value="ECO:0007669"/>
    <property type="project" value="UniProtKB-KW"/>
</dbReference>